<dbReference type="PANTHER" id="PTHR37419">
    <property type="entry name" value="SERINE/THREONINE-PROTEIN KINASE TOXIN HIPA"/>
    <property type="match status" value="1"/>
</dbReference>
<dbReference type="InterPro" id="IPR017508">
    <property type="entry name" value="HipA_N1"/>
</dbReference>
<dbReference type="OrthoDB" id="9805913at2"/>
<keyword evidence="3 6" id="KW-0418">Kinase</keyword>
<dbReference type="Proteomes" id="UP000245489">
    <property type="component" value="Unassembled WGS sequence"/>
</dbReference>
<dbReference type="InterPro" id="IPR012893">
    <property type="entry name" value="HipA-like_C"/>
</dbReference>
<comment type="caution">
    <text evidence="6">The sequence shown here is derived from an EMBL/GenBank/DDBJ whole genome shotgun (WGS) entry which is preliminary data.</text>
</comment>
<dbReference type="RefSeq" id="WP_109745498.1">
    <property type="nucleotide sequence ID" value="NZ_QGGO01000046.1"/>
</dbReference>
<evidence type="ECO:0000313" key="7">
    <source>
        <dbReference type="Proteomes" id="UP000245489"/>
    </source>
</evidence>
<dbReference type="Pfam" id="PF13657">
    <property type="entry name" value="Couple_hipA"/>
    <property type="match status" value="1"/>
</dbReference>
<keyword evidence="2" id="KW-0808">Transferase</keyword>
<dbReference type="EMBL" id="QGGO01000046">
    <property type="protein sequence ID" value="PWK16729.1"/>
    <property type="molecule type" value="Genomic_DNA"/>
</dbReference>
<comment type="similarity">
    <text evidence="1">Belongs to the HipA Ser/Thr kinase family.</text>
</comment>
<dbReference type="Pfam" id="PF07804">
    <property type="entry name" value="HipA_C"/>
    <property type="match status" value="1"/>
</dbReference>
<feature type="domain" description="HipA-like C-terminal" evidence="4">
    <location>
        <begin position="169"/>
        <end position="387"/>
    </location>
</feature>
<proteinExistence type="inferred from homology"/>
<dbReference type="GO" id="GO:0005829">
    <property type="term" value="C:cytosol"/>
    <property type="evidence" value="ECO:0007669"/>
    <property type="project" value="TreeGrafter"/>
</dbReference>
<dbReference type="AlphaFoldDB" id="A0A316DHM2"/>
<organism evidence="6 7">
    <name type="scientific">Arcicella aurantiaca</name>
    <dbReference type="NCBI Taxonomy" id="591202"/>
    <lineage>
        <taxon>Bacteria</taxon>
        <taxon>Pseudomonadati</taxon>
        <taxon>Bacteroidota</taxon>
        <taxon>Cytophagia</taxon>
        <taxon>Cytophagales</taxon>
        <taxon>Flectobacillaceae</taxon>
        <taxon>Arcicella</taxon>
    </lineage>
</organism>
<evidence type="ECO:0000259" key="5">
    <source>
        <dbReference type="Pfam" id="PF13657"/>
    </source>
</evidence>
<accession>A0A316DHM2</accession>
<dbReference type="PANTHER" id="PTHR37419:SF8">
    <property type="entry name" value="TOXIN YJJJ"/>
    <property type="match status" value="1"/>
</dbReference>
<name>A0A316DHM2_9BACT</name>
<dbReference type="InterPro" id="IPR052028">
    <property type="entry name" value="HipA_Ser/Thr_kinase"/>
</dbReference>
<dbReference type="GO" id="GO:0004674">
    <property type="term" value="F:protein serine/threonine kinase activity"/>
    <property type="evidence" value="ECO:0007669"/>
    <property type="project" value="TreeGrafter"/>
</dbReference>
<dbReference type="Gene3D" id="1.10.1070.20">
    <property type="match status" value="1"/>
</dbReference>
<keyword evidence="7" id="KW-1185">Reference proteome</keyword>
<gene>
    <name evidence="6" type="ORF">LV89_04798</name>
</gene>
<protein>
    <submittedName>
        <fullName evidence="6">Serine/threonine-protein kinase HipA</fullName>
    </submittedName>
</protein>
<evidence type="ECO:0000256" key="1">
    <source>
        <dbReference type="ARBA" id="ARBA00010164"/>
    </source>
</evidence>
<reference evidence="6 7" key="1">
    <citation type="submission" date="2018-05" db="EMBL/GenBank/DDBJ databases">
        <title>Genomic Encyclopedia of Archaeal and Bacterial Type Strains, Phase II (KMG-II): from individual species to whole genera.</title>
        <authorList>
            <person name="Goeker M."/>
        </authorList>
    </citation>
    <scope>NUCLEOTIDE SEQUENCE [LARGE SCALE GENOMIC DNA]</scope>
    <source>
        <strain evidence="6 7">DSM 22214</strain>
    </source>
</reference>
<evidence type="ECO:0000313" key="6">
    <source>
        <dbReference type="EMBL" id="PWK16729.1"/>
    </source>
</evidence>
<feature type="domain" description="HipA N-terminal subdomain 1" evidence="5">
    <location>
        <begin position="10"/>
        <end position="120"/>
    </location>
</feature>
<evidence type="ECO:0000259" key="4">
    <source>
        <dbReference type="Pfam" id="PF07804"/>
    </source>
</evidence>
<sequence length="421" mass="48602">MAKNNLIDLYCFGNEIGKIGFDENQKKSFFQYNSAFLKTGLYKNLFPLIFKQIDSTQVFSQFDGETFRSLPPMLADSLPDMFGNIIFKTWLENARQDFRQISVLEQLAYVANRGMGALEYKPSKNISQETSINIDEITEVLKEVLDNKRDTTAKHLDSAALLNIFKIGTSAGGARPKILISEHKVSGQIISGDLDFSDAYNHYLVKLNLEDEIEYSKEKIEYCYYLTAIAMEIEMMPSKLIDYKHFATLRFDRQNGKKQHILTASGMTGWDFKNPNVSSYENLFELASFLKLPHREIDELFKRMIFNLVFSNTDDHLKNHSFIYNEETDKWNLAPAYDLTYSLNPFMNYKRTSRALSINGKRVDIMLNDILQIAEKYTIKNPKGTIEATQNAIELWNKNANELDIPSRVINSIKKDFKVFL</sequence>
<evidence type="ECO:0000256" key="3">
    <source>
        <dbReference type="ARBA" id="ARBA00022777"/>
    </source>
</evidence>
<evidence type="ECO:0000256" key="2">
    <source>
        <dbReference type="ARBA" id="ARBA00022679"/>
    </source>
</evidence>